<feature type="compositionally biased region" description="Gly residues" evidence="1">
    <location>
        <begin position="61"/>
        <end position="74"/>
    </location>
</feature>
<sequence>MSINGSSLLPVVEWDGKEKAWKGTVPAEEPDLAPSESGPVDRPNSGSSEQSGRPPSTPSAPGGGDAAGDGGTGNNGPERGAPPREKESISVAPQGAGNGSEHHESSHGITSGGDASGGGAHGEGGELPSVVGGEVSPQEVSGGRRDHATGSRDAPPPAPATGESTGDQNAPQTETTPQHSASREEPSPPLPESEGTQEEGDANAELPHSESAVAPGAAANTSTGSEAETPEPTLSAGGVGAVGPQPEGPSAEAGNGAAQPSATETPDGHHSETATNTPPGSAKETTTPPAADAVH</sequence>
<evidence type="ECO:0000256" key="1">
    <source>
        <dbReference type="SAM" id="MobiDB-lite"/>
    </source>
</evidence>
<keyword evidence="2" id="KW-0378">Hydrolase</keyword>
<feature type="compositionally biased region" description="Gly residues" evidence="1">
    <location>
        <begin position="110"/>
        <end position="122"/>
    </location>
</feature>
<keyword evidence="2" id="KW-0645">Protease</keyword>
<accession>A0A3R7JV12</accession>
<dbReference type="OMA" id="MSPQNAT"/>
<feature type="region of interest" description="Disordered" evidence="1">
    <location>
        <begin position="20"/>
        <end position="295"/>
    </location>
</feature>
<proteinExistence type="predicted"/>
<dbReference type="GO" id="GO:0008233">
    <property type="term" value="F:peptidase activity"/>
    <property type="evidence" value="ECO:0007669"/>
    <property type="project" value="UniProtKB-KW"/>
</dbReference>
<gene>
    <name evidence="2" type="ORF">TraAM80_10102</name>
</gene>
<organism evidence="2 3">
    <name type="scientific">Trypanosoma rangeli</name>
    <dbReference type="NCBI Taxonomy" id="5698"/>
    <lineage>
        <taxon>Eukaryota</taxon>
        <taxon>Discoba</taxon>
        <taxon>Euglenozoa</taxon>
        <taxon>Kinetoplastea</taxon>
        <taxon>Metakinetoplastina</taxon>
        <taxon>Trypanosomatida</taxon>
        <taxon>Trypanosomatidae</taxon>
        <taxon>Trypanosoma</taxon>
        <taxon>Herpetosoma</taxon>
    </lineage>
</organism>
<feature type="compositionally biased region" description="Polar residues" evidence="1">
    <location>
        <begin position="162"/>
        <end position="179"/>
    </location>
</feature>
<dbReference type="Proteomes" id="UP000283634">
    <property type="component" value="Unassembled WGS sequence"/>
</dbReference>
<evidence type="ECO:0000313" key="2">
    <source>
        <dbReference type="EMBL" id="RNE95914.1"/>
    </source>
</evidence>
<dbReference type="EMBL" id="MKGL01000775">
    <property type="protein sequence ID" value="RNE95914.1"/>
    <property type="molecule type" value="Genomic_DNA"/>
</dbReference>
<dbReference type="GeneID" id="40334035"/>
<evidence type="ECO:0000313" key="3">
    <source>
        <dbReference type="Proteomes" id="UP000283634"/>
    </source>
</evidence>
<keyword evidence="3" id="KW-1185">Reference proteome</keyword>
<comment type="caution">
    <text evidence="2">The sequence shown here is derived from an EMBL/GenBank/DDBJ whole genome shotgun (WGS) entry which is preliminary data.</text>
</comment>
<reference evidence="2 3" key="1">
    <citation type="journal article" date="2018" name="BMC Genomics">
        <title>Genomic comparison of Trypanosoma conorhini and Trypanosoma rangeli to Trypanosoma cruzi strains of high and low virulence.</title>
        <authorList>
            <person name="Bradwell K.R."/>
            <person name="Koparde V.N."/>
            <person name="Matveyev A.V."/>
            <person name="Serrano M.G."/>
            <person name="Alves J.M."/>
            <person name="Parikh H."/>
            <person name="Huang B."/>
            <person name="Lee V."/>
            <person name="Espinosa-Alvarez O."/>
            <person name="Ortiz P.A."/>
            <person name="Costa-Martins A.G."/>
            <person name="Teixeira M.M."/>
            <person name="Buck G.A."/>
        </authorList>
    </citation>
    <scope>NUCLEOTIDE SEQUENCE [LARGE SCALE GENOMIC DNA]</scope>
    <source>
        <strain evidence="2 3">AM80</strain>
    </source>
</reference>
<name>A0A3R7JV12_TRYRA</name>
<feature type="compositionally biased region" description="Polar residues" evidence="1">
    <location>
        <begin position="273"/>
        <end position="288"/>
    </location>
</feature>
<protein>
    <submittedName>
        <fullName evidence="2">Surface protease GP63</fullName>
    </submittedName>
</protein>
<dbReference type="RefSeq" id="XP_029233449.1">
    <property type="nucleotide sequence ID" value="XM_029386748.1"/>
</dbReference>
<dbReference type="AlphaFoldDB" id="A0A3R7JV12"/>
<dbReference type="GO" id="GO:0006508">
    <property type="term" value="P:proteolysis"/>
    <property type="evidence" value="ECO:0007669"/>
    <property type="project" value="UniProtKB-KW"/>
</dbReference>